<dbReference type="Proteomes" id="UP000001029">
    <property type="component" value="Chromosome"/>
</dbReference>
<dbReference type="STRING" id="445932.Emin_0584"/>
<evidence type="ECO:0000313" key="3">
    <source>
        <dbReference type="Proteomes" id="UP000001029"/>
    </source>
</evidence>
<dbReference type="AlphaFoldDB" id="B2KC12"/>
<evidence type="ECO:0000256" key="1">
    <source>
        <dbReference type="SAM" id="Phobius"/>
    </source>
</evidence>
<feature type="transmembrane region" description="Helical" evidence="1">
    <location>
        <begin position="14"/>
        <end position="36"/>
    </location>
</feature>
<name>B2KC12_ELUMP</name>
<keyword evidence="1" id="KW-0472">Membrane</keyword>
<sequence length="174" mass="19450">MKLLNKKGLTIAEAVISMVLLATVTMGIYGVIMVSLRSAKNPDMREEMMYALERASAKMKTLVEADLCAADGFSCTLNSTTNEYDCKCVKYVSQETDPAKKPMRRDICDNIILDDTYSPFLTGRKHSVSCLLPEMCDSFNSSFYYEVSNIGLPSDPAKQQYQIYFTLICNGQVL</sequence>
<keyword evidence="1" id="KW-0812">Transmembrane</keyword>
<protein>
    <submittedName>
        <fullName evidence="2">Uncharacterized protein</fullName>
    </submittedName>
</protein>
<organism evidence="2 3">
    <name type="scientific">Elusimicrobium minutum (strain Pei191)</name>
    <dbReference type="NCBI Taxonomy" id="445932"/>
    <lineage>
        <taxon>Bacteria</taxon>
        <taxon>Pseudomonadati</taxon>
        <taxon>Elusimicrobiota</taxon>
        <taxon>Elusimicrobia</taxon>
        <taxon>Elusimicrobiales</taxon>
        <taxon>Elusimicrobiaceae</taxon>
        <taxon>Elusimicrobium</taxon>
    </lineage>
</organism>
<dbReference type="OrthoDB" id="9974695at2"/>
<dbReference type="KEGG" id="emi:Emin_0584"/>
<proteinExistence type="predicted"/>
<dbReference type="HOGENOM" id="CLU_1537681_0_0_0"/>
<evidence type="ECO:0000313" key="2">
    <source>
        <dbReference type="EMBL" id="ACC98139.1"/>
    </source>
</evidence>
<gene>
    <name evidence="2" type="ordered locus">Emin_0584</name>
</gene>
<keyword evidence="1" id="KW-1133">Transmembrane helix</keyword>
<accession>B2KC12</accession>
<keyword evidence="3" id="KW-1185">Reference proteome</keyword>
<dbReference type="RefSeq" id="WP_012414754.1">
    <property type="nucleotide sequence ID" value="NC_010644.1"/>
</dbReference>
<reference evidence="2 3" key="1">
    <citation type="journal article" date="2009" name="Appl. Environ. Microbiol.">
        <title>Genomic analysis of 'Elusimicrobium minutum,' the first cultivated representative of the phylum 'Elusimicrobia' (formerly termite group 1).</title>
        <authorList>
            <person name="Herlemann D.P.R."/>
            <person name="Geissinger O."/>
            <person name="Ikeda-Ohtsubo W."/>
            <person name="Kunin V."/>
            <person name="Sun H."/>
            <person name="Lapidus A."/>
            <person name="Hugenholtz P."/>
            <person name="Brune A."/>
        </authorList>
    </citation>
    <scope>NUCLEOTIDE SEQUENCE [LARGE SCALE GENOMIC DNA]</scope>
    <source>
        <strain evidence="2 3">Pei191</strain>
    </source>
</reference>
<dbReference type="EMBL" id="CP001055">
    <property type="protein sequence ID" value="ACC98139.1"/>
    <property type="molecule type" value="Genomic_DNA"/>
</dbReference>